<name>A0AA46HCC5_9XANT</name>
<evidence type="ECO:0000256" key="1">
    <source>
        <dbReference type="SAM" id="MobiDB-lite"/>
    </source>
</evidence>
<sequence>MALQSLVPVTAPCGVAAANWCAGSVRVRPGAGAAGGQICKPHAVAGRALPADGNGGGRHGEPEALAGSSRPAAALVALMEAGGVPAAVTVRMPADAMGTPATLPDGGRGTSPGRRCASRAGRRSAWSVPWPLGVGPQARPPTRRQTVPRRRSSGTRPGLSGARHAGPRSNFCSGSHARPVAPGQPGTGSQRCATVAVFGALAVAGGALAGVTCAKVRRAARNGSSASP</sequence>
<dbReference type="EMBL" id="UIHB01000010">
    <property type="protein sequence ID" value="SUZ30059.1"/>
    <property type="molecule type" value="Genomic_DNA"/>
</dbReference>
<keyword evidence="4" id="KW-1185">Reference proteome</keyword>
<keyword evidence="2" id="KW-0472">Membrane</keyword>
<comment type="caution">
    <text evidence="3">The sequence shown here is derived from an EMBL/GenBank/DDBJ whole genome shotgun (WGS) entry which is preliminary data.</text>
</comment>
<reference evidence="3 4" key="1">
    <citation type="submission" date="2018-06" db="EMBL/GenBank/DDBJ databases">
        <authorList>
            <person name="Pothier F. J."/>
        </authorList>
    </citation>
    <scope>NUCLEOTIDE SEQUENCE [LARGE SCALE GENOMIC DNA]</scope>
    <source>
        <strain evidence="3 4">CPBF 424</strain>
    </source>
</reference>
<dbReference type="Proteomes" id="UP000254168">
    <property type="component" value="Unassembled WGS sequence"/>
</dbReference>
<accession>A0AA46HCC5</accession>
<feature type="region of interest" description="Disordered" evidence="1">
    <location>
        <begin position="98"/>
        <end position="189"/>
    </location>
</feature>
<evidence type="ECO:0000313" key="4">
    <source>
        <dbReference type="Proteomes" id="UP000254168"/>
    </source>
</evidence>
<proteinExistence type="predicted"/>
<keyword evidence="2" id="KW-1133">Transmembrane helix</keyword>
<evidence type="ECO:0000313" key="3">
    <source>
        <dbReference type="EMBL" id="SUZ30059.1"/>
    </source>
</evidence>
<organism evidence="3 4">
    <name type="scientific">Xanthomonas euroxanthea</name>
    <dbReference type="NCBI Taxonomy" id="2259622"/>
    <lineage>
        <taxon>Bacteria</taxon>
        <taxon>Pseudomonadati</taxon>
        <taxon>Pseudomonadota</taxon>
        <taxon>Gammaproteobacteria</taxon>
        <taxon>Lysobacterales</taxon>
        <taxon>Lysobacteraceae</taxon>
        <taxon>Xanthomonas</taxon>
    </lineage>
</organism>
<dbReference type="AlphaFoldDB" id="A0AA46HCC5"/>
<feature type="transmembrane region" description="Helical" evidence="2">
    <location>
        <begin position="195"/>
        <end position="214"/>
    </location>
</feature>
<keyword evidence="2" id="KW-0812">Transmembrane</keyword>
<evidence type="ECO:0000256" key="2">
    <source>
        <dbReference type="SAM" id="Phobius"/>
    </source>
</evidence>
<gene>
    <name evidence="3" type="ORF">CPBF424_39110</name>
</gene>
<protein>
    <submittedName>
        <fullName evidence="3">Uncharacterized protein</fullName>
    </submittedName>
</protein>